<name>A0A8T5UQT7_9EURY</name>
<dbReference type="RefSeq" id="WP_223790177.1">
    <property type="nucleotide sequence ID" value="NZ_JAIOUQ010000001.1"/>
</dbReference>
<evidence type="ECO:0000313" key="1">
    <source>
        <dbReference type="EMBL" id="MBZ2164497.1"/>
    </source>
</evidence>
<keyword evidence="2" id="KW-1185">Reference proteome</keyword>
<sequence length="398" mass="47219">MNISEKIVSDVCKNSFLSFWSFPNTIRTDNNKELTDILIVNDPYVIIISVKEININPSGNREIDIRRWEKNAIKKSYKQIYGAERAIRNSHTDVLTSDKKYEIKFPDSDKMKVYRIGISFGRRESFPLPFGDQGKGFIHFFDQQSFPILLNELDTITDFVKYLDEKEKFFDLGKNAYFSSEEDLLAIYLHRGRWFPKTIDNTLINRDSWEELIQKPEYKNRKQQEENSKFWDRFIEEFYRDMSKGELLFTNDFHEVEQALRVMAKESRFNRMILVDAFFDFVGVYGEPKSQARIATSPSGVTYVFLLDEYRENDRKQRYMDLTLRCLAARNVIRKNNEVVGIASSKYINGGGHAYDLCYLYRPEWNEEDIKNCNQMQKELGYFVKPEYKGKHFDEYPK</sequence>
<reference evidence="2" key="1">
    <citation type="journal article" date="2022" name="Microbiol. Resour. Announc.">
        <title>Draft Genome Sequence of a Methanogenic Archaeon from West Spitsbergen Permafrost.</title>
        <authorList>
            <person name="Trubitsyn V."/>
            <person name="Rivkina E."/>
            <person name="Shcherbakova V."/>
        </authorList>
    </citation>
    <scope>NUCLEOTIDE SEQUENCE [LARGE SCALE GENOMIC DNA]</scope>
    <source>
        <strain evidence="2">VT</strain>
    </source>
</reference>
<evidence type="ECO:0000313" key="2">
    <source>
        <dbReference type="Proteomes" id="UP000825933"/>
    </source>
</evidence>
<dbReference type="EMBL" id="JAIOUQ010000001">
    <property type="protein sequence ID" value="MBZ2164497.1"/>
    <property type="molecule type" value="Genomic_DNA"/>
</dbReference>
<gene>
    <name evidence="1" type="ORF">K8N75_00300</name>
</gene>
<comment type="caution">
    <text evidence="1">The sequence shown here is derived from an EMBL/GenBank/DDBJ whole genome shotgun (WGS) entry which is preliminary data.</text>
</comment>
<evidence type="ECO:0008006" key="3">
    <source>
        <dbReference type="Google" id="ProtNLM"/>
    </source>
</evidence>
<proteinExistence type="predicted"/>
<dbReference type="AlphaFoldDB" id="A0A8T5UQT7"/>
<accession>A0A8T5UQT7</accession>
<dbReference type="Proteomes" id="UP000825933">
    <property type="component" value="Unassembled WGS sequence"/>
</dbReference>
<protein>
    <recommendedName>
        <fullName evidence="3">NERD domain-containing protein</fullName>
    </recommendedName>
</protein>
<organism evidence="1 2">
    <name type="scientific">Methanobacterium spitsbergense</name>
    <dbReference type="NCBI Taxonomy" id="2874285"/>
    <lineage>
        <taxon>Archaea</taxon>
        <taxon>Methanobacteriati</taxon>
        <taxon>Methanobacteriota</taxon>
        <taxon>Methanomada group</taxon>
        <taxon>Methanobacteria</taxon>
        <taxon>Methanobacteriales</taxon>
        <taxon>Methanobacteriaceae</taxon>
        <taxon>Methanobacterium</taxon>
    </lineage>
</organism>